<dbReference type="AlphaFoldDB" id="A0AAP2DX55"/>
<dbReference type="Proteomes" id="UP001319080">
    <property type="component" value="Unassembled WGS sequence"/>
</dbReference>
<dbReference type="Gene3D" id="1.50.10.10">
    <property type="match status" value="1"/>
</dbReference>
<protein>
    <submittedName>
        <fullName evidence="4">Glycoside hydrolase N-terminal domain-containing protein</fullName>
    </submittedName>
</protein>
<name>A0AAP2DX55_9BACT</name>
<dbReference type="Gene3D" id="2.60.40.1180">
    <property type="entry name" value="Golgi alpha-mannosidase II"/>
    <property type="match status" value="1"/>
</dbReference>
<dbReference type="InterPro" id="IPR054363">
    <property type="entry name" value="GH95_cat"/>
</dbReference>
<accession>A0AAP2DX55</accession>
<organism evidence="4 5">
    <name type="scientific">Dawidia cretensis</name>
    <dbReference type="NCBI Taxonomy" id="2782350"/>
    <lineage>
        <taxon>Bacteria</taxon>
        <taxon>Pseudomonadati</taxon>
        <taxon>Bacteroidota</taxon>
        <taxon>Cytophagia</taxon>
        <taxon>Cytophagales</taxon>
        <taxon>Chryseotaleaceae</taxon>
        <taxon>Dawidia</taxon>
    </lineage>
</organism>
<gene>
    <name evidence="4" type="ORF">KK062_12010</name>
</gene>
<evidence type="ECO:0000259" key="3">
    <source>
        <dbReference type="Pfam" id="PF22124"/>
    </source>
</evidence>
<keyword evidence="4" id="KW-0378">Hydrolase</keyword>
<comment type="caution">
    <text evidence="4">The sequence shown here is derived from an EMBL/GenBank/DDBJ whole genome shotgun (WGS) entry which is preliminary data.</text>
</comment>
<sequence>MLSCWGTVCHAQSASQAELLRLWYDKPATNWNEALPIGNGRLGAMVFGGAAQERLQLNEETVWAGGPGNNLPDNRFREALPELRKLIFDGKYQEAQDLAAQKVAGPNVNHGMPYQTVGDLLIDFPGHDGATGYTRDLNIDQAVASTAYTVGNVRYTREVFASFTDQVIVMKVTAGKGGTVDCTIRLKSPHTSKRIYTEGQRLVLTGTSGSHEGKTGQVKFETLVAPVLDGGKLTTTDSALVVSKARAVTVYISMGTNFRNYHDLRGDAHQKTFGYLTAALKQPYASAKSNHTAYYQKFFHRVSLDLGTTPATKQPIPARLQQFATGNDPQLAALYFQFGRYLLISASQPGTQPATLQGLWNHQLMPPWDSKYTININTEMNYWPAEVTDLPEMHEPLFTMLKELAVTGQASAKEMYGARGWMAHHNTDLWRITGPVDGAFYGMWPMGGAWLSQHLWQHYQYTGDTNFLKSVYDVLKGAALFYADALQTEPSHEWLVVVPSMSPENEHRRGVSMTAGTTMDNQLVFDVFSNFLGAAAVLRADQALADSIRVKLGKLPPMQIGKHGQLQEWLEDLDRPDDKHRHVSHLYRLYPSNQVSPYRNPALFQAARTSLVYRGDKSTGWSMGWKVNWWARLQDGNRAYKLMQDQLTPSHDDEGGTYPNLLDAHPPFQIDGNFGCTSGIAEMLVQSHDGAVHLLPALPDAWHTGKVTGLKARGGFTVDLDWNDGKISRLVVKSALGGKCRFRIYDELKHAGLHVAQGMNGNPFFAVAAVKEPVIVAAEQVEQVRRVYEYDLATEAGKVYTFSF</sequence>
<evidence type="ECO:0000313" key="5">
    <source>
        <dbReference type="Proteomes" id="UP001319080"/>
    </source>
</evidence>
<dbReference type="Pfam" id="PF14498">
    <property type="entry name" value="Glyco_hyd_65N_2"/>
    <property type="match status" value="1"/>
</dbReference>
<dbReference type="InterPro" id="IPR013780">
    <property type="entry name" value="Glyco_hydro_b"/>
</dbReference>
<dbReference type="Pfam" id="PF21307">
    <property type="entry name" value="Glyco_hydro_95_C"/>
    <property type="match status" value="1"/>
</dbReference>
<dbReference type="SUPFAM" id="SSF48208">
    <property type="entry name" value="Six-hairpin glycosidases"/>
    <property type="match status" value="1"/>
</dbReference>
<dbReference type="PANTHER" id="PTHR31084:SF0">
    <property type="entry name" value="ALPHA-L-FUCOSIDASE 2"/>
    <property type="match status" value="1"/>
</dbReference>
<feature type="domain" description="Glycosyl hydrolase family 95 N-terminal" evidence="1">
    <location>
        <begin position="22"/>
        <end position="261"/>
    </location>
</feature>
<dbReference type="InterPro" id="IPR008928">
    <property type="entry name" value="6-hairpin_glycosidase_sf"/>
</dbReference>
<dbReference type="InterPro" id="IPR027414">
    <property type="entry name" value="GH95_N_dom"/>
</dbReference>
<proteinExistence type="predicted"/>
<feature type="domain" description="Alpha fucosidase A-like C-terminal" evidence="2">
    <location>
        <begin position="686"/>
        <end position="749"/>
    </location>
</feature>
<dbReference type="PANTHER" id="PTHR31084">
    <property type="entry name" value="ALPHA-L-FUCOSIDASE 2"/>
    <property type="match status" value="1"/>
</dbReference>
<dbReference type="GO" id="GO:0005975">
    <property type="term" value="P:carbohydrate metabolic process"/>
    <property type="evidence" value="ECO:0007669"/>
    <property type="project" value="InterPro"/>
</dbReference>
<feature type="domain" description="Glycosyl hydrolase family 95 catalytic" evidence="3">
    <location>
        <begin position="284"/>
        <end position="684"/>
    </location>
</feature>
<dbReference type="PIRSF" id="PIRSF007663">
    <property type="entry name" value="UCP007663"/>
    <property type="match status" value="1"/>
</dbReference>
<keyword evidence="5" id="KW-1185">Reference proteome</keyword>
<reference evidence="4 5" key="1">
    <citation type="submission" date="2021-05" db="EMBL/GenBank/DDBJ databases">
        <title>A Polyphasic approach of four new species of the genus Ohtaekwangia: Ohtaekwangia histidinii sp. nov., Ohtaekwangia cretensis sp. nov., Ohtaekwangia indiensis sp. nov., Ohtaekwangia reichenbachii sp. nov. from diverse environment.</title>
        <authorList>
            <person name="Octaviana S."/>
        </authorList>
    </citation>
    <scope>NUCLEOTIDE SEQUENCE [LARGE SCALE GENOMIC DNA]</scope>
    <source>
        <strain evidence="4 5">PWU5</strain>
    </source>
</reference>
<dbReference type="EMBL" id="JAHESE010000010">
    <property type="protein sequence ID" value="MBT1708955.1"/>
    <property type="molecule type" value="Genomic_DNA"/>
</dbReference>
<evidence type="ECO:0000259" key="1">
    <source>
        <dbReference type="Pfam" id="PF14498"/>
    </source>
</evidence>
<dbReference type="InterPro" id="IPR012341">
    <property type="entry name" value="6hp_glycosidase-like_sf"/>
</dbReference>
<dbReference type="InterPro" id="IPR049053">
    <property type="entry name" value="AFCA-like_C"/>
</dbReference>
<dbReference type="GO" id="GO:0004560">
    <property type="term" value="F:alpha-L-fucosidase activity"/>
    <property type="evidence" value="ECO:0007669"/>
    <property type="project" value="InterPro"/>
</dbReference>
<dbReference type="Gene3D" id="2.70.98.50">
    <property type="entry name" value="putative glycoside hydrolase family protein from bacillus halodurans"/>
    <property type="match status" value="1"/>
</dbReference>
<evidence type="ECO:0000313" key="4">
    <source>
        <dbReference type="EMBL" id="MBT1708955.1"/>
    </source>
</evidence>
<evidence type="ECO:0000259" key="2">
    <source>
        <dbReference type="Pfam" id="PF21307"/>
    </source>
</evidence>
<dbReference type="InterPro" id="IPR016518">
    <property type="entry name" value="Alpha-L-fucosidase"/>
</dbReference>
<dbReference type="Pfam" id="PF22124">
    <property type="entry name" value="Glyco_hydro_95_cat"/>
    <property type="match status" value="1"/>
</dbReference>